<organism evidence="1">
    <name type="scientific">viral metagenome</name>
    <dbReference type="NCBI Taxonomy" id="1070528"/>
    <lineage>
        <taxon>unclassified sequences</taxon>
        <taxon>metagenomes</taxon>
        <taxon>organismal metagenomes</taxon>
    </lineage>
</organism>
<reference evidence="1" key="1">
    <citation type="submission" date="2020-03" db="EMBL/GenBank/DDBJ databases">
        <title>The deep terrestrial virosphere.</title>
        <authorList>
            <person name="Holmfeldt K."/>
            <person name="Nilsson E."/>
            <person name="Simone D."/>
            <person name="Lopez-Fernandez M."/>
            <person name="Wu X."/>
            <person name="de Brujin I."/>
            <person name="Lundin D."/>
            <person name="Andersson A."/>
            <person name="Bertilsson S."/>
            <person name="Dopson M."/>
        </authorList>
    </citation>
    <scope>NUCLEOTIDE SEQUENCE</scope>
    <source>
        <strain evidence="1">TM448A01513</strain>
    </source>
</reference>
<protein>
    <recommendedName>
        <fullName evidence="2">Capsid protein</fullName>
    </recommendedName>
</protein>
<dbReference type="AlphaFoldDB" id="A0A6H1ZQU1"/>
<gene>
    <name evidence="1" type="ORF">TM448A01513_0008</name>
</gene>
<name>A0A6H1ZQU1_9ZZZZ</name>
<evidence type="ECO:0008006" key="2">
    <source>
        <dbReference type="Google" id="ProtNLM"/>
    </source>
</evidence>
<proteinExistence type="predicted"/>
<dbReference type="InterPro" id="IPR053738">
    <property type="entry name" value="Lambda_capsid_assembly"/>
</dbReference>
<accession>A0A6H1ZQU1</accession>
<dbReference type="EMBL" id="MT144157">
    <property type="protein sequence ID" value="QJA49832.1"/>
    <property type="molecule type" value="Genomic_DNA"/>
</dbReference>
<dbReference type="Gene3D" id="3.90.1690.10">
    <property type="entry name" value="phage-related protein like domain"/>
    <property type="match status" value="1"/>
</dbReference>
<sequence>MPAISTLRNASPYLTGWTRAYYQEKNFVADKAMTPFNVPNEVDKYATINNDHYRYDATNTDMMLKSTDKSTSSEFDIGVSSATYNLQLYREHHVVGRLEGDAASQKNIKLKETKTRGLKHHMSVYKETQFASFLFGSTNYASTNKAALSGSGIWSAAGNMGEAAFYSAYTPKYVVRSAIDTVRKTSGGLIVNKMIVGAGVHKNLTSRADFLKFLATSSDVGYDRQNRFLADLFGVDEYMPLLAVSNSAMEGATDSMGDIGGAFVALIYQPNGAVDLDAPFGMNFNRETFPFVAEWVDDWRMGATVVENYECYQFKSVSTVSGFLLTTVVS</sequence>
<evidence type="ECO:0000313" key="1">
    <source>
        <dbReference type="EMBL" id="QJA49832.1"/>
    </source>
</evidence>